<dbReference type="OMA" id="GFPPVHD"/>
<organism evidence="2 3">
    <name type="scientific">Kalanchoe fedtschenkoi</name>
    <name type="common">Lavender scallops</name>
    <name type="synonym">South American air plant</name>
    <dbReference type="NCBI Taxonomy" id="63787"/>
    <lineage>
        <taxon>Eukaryota</taxon>
        <taxon>Viridiplantae</taxon>
        <taxon>Streptophyta</taxon>
        <taxon>Embryophyta</taxon>
        <taxon>Tracheophyta</taxon>
        <taxon>Spermatophyta</taxon>
        <taxon>Magnoliopsida</taxon>
        <taxon>eudicotyledons</taxon>
        <taxon>Gunneridae</taxon>
        <taxon>Pentapetalae</taxon>
        <taxon>Saxifragales</taxon>
        <taxon>Crassulaceae</taxon>
        <taxon>Kalanchoe</taxon>
    </lineage>
</organism>
<accession>A0A7N0UE96</accession>
<feature type="region of interest" description="Disordered" evidence="1">
    <location>
        <begin position="161"/>
        <end position="202"/>
    </location>
</feature>
<evidence type="ECO:0000313" key="2">
    <source>
        <dbReference type="EnsemblPlants" id="Kaladp0060s0036.1.v1.1"/>
    </source>
</evidence>
<dbReference type="Proteomes" id="UP000594263">
    <property type="component" value="Unplaced"/>
</dbReference>
<feature type="region of interest" description="Disordered" evidence="1">
    <location>
        <begin position="86"/>
        <end position="112"/>
    </location>
</feature>
<evidence type="ECO:0008006" key="4">
    <source>
        <dbReference type="Google" id="ProtNLM"/>
    </source>
</evidence>
<dbReference type="AlphaFoldDB" id="A0A7N0UE96"/>
<name>A0A7N0UE96_KALFE</name>
<dbReference type="EnsemblPlants" id="Kaladp0060s0036.1.v1.1">
    <property type="protein sequence ID" value="Kaladp0060s0036.1.v1.1"/>
    <property type="gene ID" value="Kaladp0060s0036.v1.1"/>
</dbReference>
<proteinExistence type="predicted"/>
<reference evidence="2" key="1">
    <citation type="submission" date="2021-01" db="UniProtKB">
        <authorList>
            <consortium name="EnsemblPlants"/>
        </authorList>
    </citation>
    <scope>IDENTIFICATION</scope>
</reference>
<dbReference type="PANTHER" id="PTHR35722:SF1">
    <property type="entry name" value="MAL D 1-ASSOCIATED PROTEIN"/>
    <property type="match status" value="1"/>
</dbReference>
<dbReference type="InterPro" id="IPR053346">
    <property type="entry name" value="Fra_a_1-associated"/>
</dbReference>
<keyword evidence="3" id="KW-1185">Reference proteome</keyword>
<dbReference type="Gramene" id="Kaladp0060s0036.1.v1.1">
    <property type="protein sequence ID" value="Kaladp0060s0036.1.v1.1"/>
    <property type="gene ID" value="Kaladp0060s0036.v1.1"/>
</dbReference>
<evidence type="ECO:0000256" key="1">
    <source>
        <dbReference type="SAM" id="MobiDB-lite"/>
    </source>
</evidence>
<evidence type="ECO:0000313" key="3">
    <source>
        <dbReference type="Proteomes" id="UP000594263"/>
    </source>
</evidence>
<protein>
    <recommendedName>
        <fullName evidence="4">Mal d 1-associated protein</fullName>
    </recommendedName>
</protein>
<dbReference type="PANTHER" id="PTHR35722">
    <property type="entry name" value="MAL D 1-ASSOCIATED PROTEIN"/>
    <property type="match status" value="1"/>
</dbReference>
<sequence length="202" mass="23005">MGWVWRDEPEDDRRDVFRYSSPSGDISVFGLPEAELEDRCSTRKILKTRCRTEEVEPGKFIRKCEKTEQVLKDCLGRPSEVVQSNKEYTEEDVTDEMLNKKPPSFSFNDSDDGPFTFPGLRSDIESIERSFFNNIKSFFDAADDIRDGFFSVFGTPNVGDWEPSTSTRRGIPVEDFPTKQPSRKSESSESGSIDLSGQARDV</sequence>